<keyword evidence="5" id="KW-0175">Coiled coil</keyword>
<dbReference type="Gene3D" id="1.10.287.1490">
    <property type="match status" value="1"/>
</dbReference>
<evidence type="ECO:0000256" key="6">
    <source>
        <dbReference type="SAM" id="MobiDB-lite"/>
    </source>
</evidence>
<accession>A0A7S1W8K1</accession>
<dbReference type="SUPFAM" id="SSF50911">
    <property type="entry name" value="Mannose 6-phosphate receptor domain"/>
    <property type="match status" value="1"/>
</dbReference>
<dbReference type="InterPro" id="IPR009011">
    <property type="entry name" value="Man6P_isomerase_rcpt-bd_dom_sf"/>
</dbReference>
<organism evidence="9">
    <name type="scientific">Alexandrium catenella</name>
    <name type="common">Red tide dinoflagellate</name>
    <name type="synonym">Gonyaulax catenella</name>
    <dbReference type="NCBI Taxonomy" id="2925"/>
    <lineage>
        <taxon>Eukaryota</taxon>
        <taxon>Sar</taxon>
        <taxon>Alveolata</taxon>
        <taxon>Dinophyceae</taxon>
        <taxon>Gonyaulacales</taxon>
        <taxon>Pyrocystaceae</taxon>
        <taxon>Alexandrium</taxon>
    </lineage>
</organism>
<dbReference type="Pfam" id="PF12999">
    <property type="entry name" value="PRKCSH-like"/>
    <property type="match status" value="1"/>
</dbReference>
<gene>
    <name evidence="9" type="ORF">ACAT0790_LOCUS33529</name>
</gene>
<feature type="compositionally biased region" description="Acidic residues" evidence="6">
    <location>
        <begin position="267"/>
        <end position="278"/>
    </location>
</feature>
<dbReference type="InterPro" id="IPR044865">
    <property type="entry name" value="MRH_dom"/>
</dbReference>
<keyword evidence="3" id="KW-0256">Endoplasmic reticulum</keyword>
<evidence type="ECO:0000256" key="4">
    <source>
        <dbReference type="ARBA" id="ARBA00023157"/>
    </source>
</evidence>
<dbReference type="Pfam" id="PF13015">
    <property type="entry name" value="PRKCSH_1"/>
    <property type="match status" value="1"/>
</dbReference>
<dbReference type="InterPro" id="IPR039794">
    <property type="entry name" value="Gtb1-like"/>
</dbReference>
<sequence>MLQSVLRVSLLLSVARAAMRGVDPAKQAMYGGATFKCFDGKAEVPAKAVNDEFCDCVDGSDEPGTGACAGQDQTLFHCANEGATPMLLYASRVDDGVCDCCDGSDEAGLSARRPGNSCTNRCVEEGMKDLTERRDRMQKLTVGLEKKAQIIASAEVDRTTWKNDIAKLESELPALEAVLEEAKKEEAANAKDGDTAGLRAEVDALKKTVAALEKEVADLKAKLEAATIGGEANAADIEKPAEEKKVVSEYAKWMENAGSTPGAIDSPAEDATEEDELEDHPGPTKPVATNFGGNKASEAVTEAQNKVRDNKDAAKSLQKKLDQMSSDDKLGFASLIDKCLTKHDGQYTYKVCFFENANQDSVLLGRWSGWTGPKQAKFANGHMCPGGPERDLNVVFECGDSEEVLDVSEPSRCSYEAHISHPGACSEEDMAALEKPPVKHPKDEL</sequence>
<evidence type="ECO:0000259" key="8">
    <source>
        <dbReference type="PROSITE" id="PS51914"/>
    </source>
</evidence>
<dbReference type="PANTHER" id="PTHR12630:SF1">
    <property type="entry name" value="GLUCOSIDASE 2 SUBUNIT BETA"/>
    <property type="match status" value="1"/>
</dbReference>
<feature type="domain" description="MRH" evidence="8">
    <location>
        <begin position="337"/>
        <end position="427"/>
    </location>
</feature>
<feature type="region of interest" description="Disordered" evidence="6">
    <location>
        <begin position="256"/>
        <end position="292"/>
    </location>
</feature>
<proteinExistence type="predicted"/>
<evidence type="ECO:0000256" key="3">
    <source>
        <dbReference type="ARBA" id="ARBA00022824"/>
    </source>
</evidence>
<evidence type="ECO:0000256" key="2">
    <source>
        <dbReference type="ARBA" id="ARBA00022729"/>
    </source>
</evidence>
<keyword evidence="4" id="KW-1015">Disulfide bond</keyword>
<dbReference type="GO" id="GO:0006491">
    <property type="term" value="P:N-glycan processing"/>
    <property type="evidence" value="ECO:0007669"/>
    <property type="project" value="TreeGrafter"/>
</dbReference>
<feature type="chain" id="PRO_5030638274" description="Glucosidase 2 subunit beta" evidence="7">
    <location>
        <begin position="18"/>
        <end position="445"/>
    </location>
</feature>
<dbReference type="AlphaFoldDB" id="A0A7S1W8K1"/>
<keyword evidence="2 7" id="KW-0732">Signal</keyword>
<dbReference type="Gene3D" id="2.70.130.10">
    <property type="entry name" value="Mannose-6-phosphate receptor binding domain"/>
    <property type="match status" value="1"/>
</dbReference>
<dbReference type="InterPro" id="IPR036607">
    <property type="entry name" value="PRKCSH"/>
</dbReference>
<evidence type="ECO:0000256" key="1">
    <source>
        <dbReference type="ARBA" id="ARBA00022387"/>
    </source>
</evidence>
<protein>
    <recommendedName>
        <fullName evidence="1">Glucosidase 2 subunit beta</fullName>
    </recommendedName>
</protein>
<dbReference type="InterPro" id="IPR028146">
    <property type="entry name" value="PRKCSH_N"/>
</dbReference>
<feature type="signal peptide" evidence="7">
    <location>
        <begin position="1"/>
        <end position="17"/>
    </location>
</feature>
<dbReference type="PROSITE" id="PS51914">
    <property type="entry name" value="MRH"/>
    <property type="match status" value="1"/>
</dbReference>
<feature type="coiled-coil region" evidence="5">
    <location>
        <begin position="300"/>
        <end position="327"/>
    </location>
</feature>
<dbReference type="EMBL" id="HBGE01055613">
    <property type="protein sequence ID" value="CAD9154702.1"/>
    <property type="molecule type" value="Transcribed_RNA"/>
</dbReference>
<reference evidence="9" key="1">
    <citation type="submission" date="2021-01" db="EMBL/GenBank/DDBJ databases">
        <authorList>
            <person name="Corre E."/>
            <person name="Pelletier E."/>
            <person name="Niang G."/>
            <person name="Scheremetjew M."/>
            <person name="Finn R."/>
            <person name="Kale V."/>
            <person name="Holt S."/>
            <person name="Cochrane G."/>
            <person name="Meng A."/>
            <person name="Brown T."/>
            <person name="Cohen L."/>
        </authorList>
    </citation>
    <scope>NUCLEOTIDE SEQUENCE</scope>
    <source>
        <strain evidence="9">OF101</strain>
    </source>
</reference>
<evidence type="ECO:0000256" key="7">
    <source>
        <dbReference type="SAM" id="SignalP"/>
    </source>
</evidence>
<feature type="coiled-coil region" evidence="5">
    <location>
        <begin position="127"/>
        <end position="229"/>
    </location>
</feature>
<dbReference type="PANTHER" id="PTHR12630">
    <property type="entry name" value="N-LINKED OLIGOSACCHARIDE PROCESSING"/>
    <property type="match status" value="1"/>
</dbReference>
<name>A0A7S1W8K1_ALECA</name>
<evidence type="ECO:0000313" key="9">
    <source>
        <dbReference type="EMBL" id="CAD9154702.1"/>
    </source>
</evidence>
<dbReference type="GO" id="GO:0017177">
    <property type="term" value="C:glucosidase II complex"/>
    <property type="evidence" value="ECO:0007669"/>
    <property type="project" value="TreeGrafter"/>
</dbReference>
<evidence type="ECO:0000256" key="5">
    <source>
        <dbReference type="SAM" id="Coils"/>
    </source>
</evidence>